<dbReference type="AlphaFoldDB" id="A0A3N0DZP4"/>
<evidence type="ECO:0000256" key="1">
    <source>
        <dbReference type="SAM" id="Phobius"/>
    </source>
</evidence>
<dbReference type="RefSeq" id="WP_123232236.1">
    <property type="nucleotide sequence ID" value="NZ_RJSG01000001.1"/>
</dbReference>
<evidence type="ECO:0000259" key="2">
    <source>
        <dbReference type="Pfam" id="PF13559"/>
    </source>
</evidence>
<dbReference type="Pfam" id="PF13559">
    <property type="entry name" value="DUF4129"/>
    <property type="match status" value="1"/>
</dbReference>
<dbReference type="EMBL" id="RJSG01000001">
    <property type="protein sequence ID" value="RNL81031.1"/>
    <property type="molecule type" value="Genomic_DNA"/>
</dbReference>
<organism evidence="3 4">
    <name type="scientific">Nocardioides marmorisolisilvae</name>
    <dbReference type="NCBI Taxonomy" id="1542737"/>
    <lineage>
        <taxon>Bacteria</taxon>
        <taxon>Bacillati</taxon>
        <taxon>Actinomycetota</taxon>
        <taxon>Actinomycetes</taxon>
        <taxon>Propionibacteriales</taxon>
        <taxon>Nocardioidaceae</taxon>
        <taxon>Nocardioides</taxon>
    </lineage>
</organism>
<dbReference type="InterPro" id="IPR025403">
    <property type="entry name" value="TgpA-like_C"/>
</dbReference>
<feature type="domain" description="Protein-glutamine gamma-glutamyltransferase-like C-terminal" evidence="2">
    <location>
        <begin position="127"/>
        <end position="192"/>
    </location>
</feature>
<keyword evidence="1" id="KW-1133">Transmembrane helix</keyword>
<name>A0A3N0DZP4_9ACTN</name>
<evidence type="ECO:0000313" key="3">
    <source>
        <dbReference type="EMBL" id="RNL81031.1"/>
    </source>
</evidence>
<proteinExistence type="predicted"/>
<gene>
    <name evidence="3" type="ORF">EFL95_01205</name>
</gene>
<reference evidence="3 4" key="1">
    <citation type="submission" date="2018-11" db="EMBL/GenBank/DDBJ databases">
        <authorList>
            <person name="Li F."/>
        </authorList>
    </citation>
    <scope>NUCLEOTIDE SEQUENCE [LARGE SCALE GENOMIC DNA]</scope>
    <source>
        <strain evidence="3 4">KIS18-7</strain>
    </source>
</reference>
<dbReference type="Proteomes" id="UP000277094">
    <property type="component" value="Unassembled WGS sequence"/>
</dbReference>
<keyword evidence="1" id="KW-0472">Membrane</keyword>
<accession>A0A3N0DZP4</accession>
<keyword evidence="1" id="KW-0812">Transmembrane</keyword>
<protein>
    <submittedName>
        <fullName evidence="3">DUF4129 domain-containing protein</fullName>
    </submittedName>
</protein>
<keyword evidence="4" id="KW-1185">Reference proteome</keyword>
<feature type="transmembrane region" description="Helical" evidence="1">
    <location>
        <begin position="61"/>
        <end position="78"/>
    </location>
</feature>
<comment type="caution">
    <text evidence="3">The sequence shown here is derived from an EMBL/GenBank/DDBJ whole genome shotgun (WGS) entry which is preliminary data.</text>
</comment>
<evidence type="ECO:0000313" key="4">
    <source>
        <dbReference type="Proteomes" id="UP000277094"/>
    </source>
</evidence>
<sequence length="216" mass="23542">MIPLLPLELRPDPGPAQDWVRNELAKPEYQPSLLERVVRWFGHLLGKLLDATGNIGRIDPVLGIPLLVLLLVGVALALTRLRRDPRRAGTERSVLEDARTTAAQYRARAGKALSEERWDDAVLDGVRAIAAGLVERALADDLPSATAHEVADAAAQVFPAERARLDAAARLFDDVRYGDRHATRAGATDVLDLERALRHLRPESTTASGPVLAVPR</sequence>
<dbReference type="OrthoDB" id="3389322at2"/>